<dbReference type="Proteomes" id="UP000828941">
    <property type="component" value="Chromosome 6"/>
</dbReference>
<comment type="caution">
    <text evidence="1">The sequence shown here is derived from an EMBL/GenBank/DDBJ whole genome shotgun (WGS) entry which is preliminary data.</text>
</comment>
<proteinExistence type="predicted"/>
<accession>A0ACB9NM09</accession>
<dbReference type="EMBL" id="CM039431">
    <property type="protein sequence ID" value="KAI4337267.1"/>
    <property type="molecule type" value="Genomic_DNA"/>
</dbReference>
<keyword evidence="2" id="KW-1185">Reference proteome</keyword>
<reference evidence="1 2" key="1">
    <citation type="journal article" date="2022" name="DNA Res.">
        <title>Chromosomal-level genome assembly of the orchid tree Bauhinia variegata (Leguminosae; Cercidoideae) supports the allotetraploid origin hypothesis of Bauhinia.</title>
        <authorList>
            <person name="Zhong Y."/>
            <person name="Chen Y."/>
            <person name="Zheng D."/>
            <person name="Pang J."/>
            <person name="Liu Y."/>
            <person name="Luo S."/>
            <person name="Meng S."/>
            <person name="Qian L."/>
            <person name="Wei D."/>
            <person name="Dai S."/>
            <person name="Zhou R."/>
        </authorList>
    </citation>
    <scope>NUCLEOTIDE SEQUENCE [LARGE SCALE GENOMIC DNA]</scope>
    <source>
        <strain evidence="1">BV-YZ2020</strain>
    </source>
</reference>
<gene>
    <name evidence="1" type="ORF">L6164_015704</name>
</gene>
<protein>
    <submittedName>
        <fullName evidence="1">Uncharacterized protein</fullName>
    </submittedName>
</protein>
<evidence type="ECO:0000313" key="2">
    <source>
        <dbReference type="Proteomes" id="UP000828941"/>
    </source>
</evidence>
<evidence type="ECO:0000313" key="1">
    <source>
        <dbReference type="EMBL" id="KAI4337267.1"/>
    </source>
</evidence>
<sequence length="115" mass="13082">MARLVGTAQRTLFRSCPFSSLRTVTDSRDSISSSLLQSRRLHAKPTSKSPFESNILRILGNEIEYRCDYAPPQQVPTIPFYHCVFPLSVVCNSRFERNIFTGINSAIHFVCCFSF</sequence>
<organism evidence="1 2">
    <name type="scientific">Bauhinia variegata</name>
    <name type="common">Purple orchid tree</name>
    <name type="synonym">Phanera variegata</name>
    <dbReference type="NCBI Taxonomy" id="167791"/>
    <lineage>
        <taxon>Eukaryota</taxon>
        <taxon>Viridiplantae</taxon>
        <taxon>Streptophyta</taxon>
        <taxon>Embryophyta</taxon>
        <taxon>Tracheophyta</taxon>
        <taxon>Spermatophyta</taxon>
        <taxon>Magnoliopsida</taxon>
        <taxon>eudicotyledons</taxon>
        <taxon>Gunneridae</taxon>
        <taxon>Pentapetalae</taxon>
        <taxon>rosids</taxon>
        <taxon>fabids</taxon>
        <taxon>Fabales</taxon>
        <taxon>Fabaceae</taxon>
        <taxon>Cercidoideae</taxon>
        <taxon>Cercideae</taxon>
        <taxon>Bauhiniinae</taxon>
        <taxon>Bauhinia</taxon>
    </lineage>
</organism>
<name>A0ACB9NM09_BAUVA</name>